<dbReference type="EMBL" id="GL996524">
    <property type="protein sequence ID" value="EGV63706.1"/>
    <property type="molecule type" value="Genomic_DNA"/>
</dbReference>
<dbReference type="InterPro" id="IPR027815">
    <property type="entry name" value="CSC1/OSCA1-like_cyt"/>
</dbReference>
<dbReference type="InterPro" id="IPR003864">
    <property type="entry name" value="CSC1/OSCA1-like_7TM"/>
</dbReference>
<comment type="subcellular location">
    <subcellularLocation>
        <location evidence="1">Membrane</location>
        <topology evidence="1">Multi-pass membrane protein</topology>
    </subcellularLocation>
</comment>
<dbReference type="EMBL" id="GL996524">
    <property type="protein sequence ID" value="EGV63705.1"/>
    <property type="molecule type" value="Genomic_DNA"/>
</dbReference>
<keyword evidence="3" id="KW-0813">Transport</keyword>
<protein>
    <submittedName>
        <fullName evidence="12">DUF221-domain-containing protein</fullName>
    </submittedName>
</protein>
<evidence type="ECO:0000313" key="13">
    <source>
        <dbReference type="EMBL" id="EGV63706.1"/>
    </source>
</evidence>
<evidence type="ECO:0000259" key="11">
    <source>
        <dbReference type="Pfam" id="PF14703"/>
    </source>
</evidence>
<feature type="transmembrane region" description="Helical" evidence="7">
    <location>
        <begin position="179"/>
        <end position="200"/>
    </location>
</feature>
<organism evidence="14">
    <name type="scientific">Candida tenuis (strain ATCC 10573 / BCRC 21748 / CBS 615 / JCM 9827 / NBRC 10315 / NRRL Y-1498 / VKM Y-70)</name>
    <name type="common">Yeast</name>
    <name type="synonym">Yamadazyma tenuis</name>
    <dbReference type="NCBI Taxonomy" id="590646"/>
    <lineage>
        <taxon>Eukaryota</taxon>
        <taxon>Fungi</taxon>
        <taxon>Dikarya</taxon>
        <taxon>Ascomycota</taxon>
        <taxon>Saccharomycotina</taxon>
        <taxon>Pichiomycetes</taxon>
        <taxon>Debaryomycetaceae</taxon>
        <taxon>Yamadazyma</taxon>
    </lineage>
</organism>
<dbReference type="Pfam" id="PF12621">
    <property type="entry name" value="PHM7_ext"/>
    <property type="match status" value="1"/>
</dbReference>
<dbReference type="eggNOG" id="KOG1134">
    <property type="taxonomic scope" value="Eukaryota"/>
</dbReference>
<dbReference type="GeneID" id="18248911"/>
<evidence type="ECO:0000256" key="4">
    <source>
        <dbReference type="ARBA" id="ARBA00022692"/>
    </source>
</evidence>
<keyword evidence="14" id="KW-1185">Reference proteome</keyword>
<gene>
    <name evidence="13" type="ORF">CANTEDRAFT_122596</name>
</gene>
<feature type="transmembrane region" description="Helical" evidence="7">
    <location>
        <begin position="686"/>
        <end position="711"/>
    </location>
</feature>
<dbReference type="Pfam" id="PF02714">
    <property type="entry name" value="RSN1_7TM"/>
    <property type="match status" value="1"/>
</dbReference>
<name>G3B6N7_CANTC</name>
<feature type="transmembrane region" description="Helical" evidence="7">
    <location>
        <begin position="489"/>
        <end position="509"/>
    </location>
</feature>
<evidence type="ECO:0000256" key="6">
    <source>
        <dbReference type="ARBA" id="ARBA00023136"/>
    </source>
</evidence>
<keyword evidence="6 7" id="KW-0472">Membrane</keyword>
<dbReference type="PANTHER" id="PTHR13018">
    <property type="entry name" value="PROBABLE MEMBRANE PROTEIN DUF221-RELATED"/>
    <property type="match status" value="1"/>
</dbReference>
<keyword evidence="4 7" id="KW-0812">Transmembrane</keyword>
<feature type="domain" description="CSC1/OSCA1-like cytosolic" evidence="11">
    <location>
        <begin position="225"/>
        <end position="422"/>
    </location>
</feature>
<evidence type="ECO:0000256" key="1">
    <source>
        <dbReference type="ARBA" id="ARBA00004141"/>
    </source>
</evidence>
<dbReference type="OrthoDB" id="1076608at2759"/>
<dbReference type="InterPro" id="IPR045122">
    <property type="entry name" value="Csc1-like"/>
</dbReference>
<dbReference type="Pfam" id="PF13967">
    <property type="entry name" value="RSN1_TM"/>
    <property type="match status" value="1"/>
</dbReference>
<proteinExistence type="inferred from homology"/>
<dbReference type="Pfam" id="PF14703">
    <property type="entry name" value="PHM7_cyt"/>
    <property type="match status" value="1"/>
</dbReference>
<feature type="transmembrane region" description="Helical" evidence="7">
    <location>
        <begin position="58"/>
        <end position="76"/>
    </location>
</feature>
<comment type="similarity">
    <text evidence="2">Belongs to the CSC1 (TC 1.A.17) family.</text>
</comment>
<dbReference type="InterPro" id="IPR022257">
    <property type="entry name" value="PHM7_ext"/>
</dbReference>
<feature type="transmembrane region" description="Helical" evidence="7">
    <location>
        <begin position="530"/>
        <end position="555"/>
    </location>
</feature>
<dbReference type="PANTHER" id="PTHR13018:SF20">
    <property type="entry name" value="SPORULATION-SPECIFIC PROTEIN 75"/>
    <property type="match status" value="1"/>
</dbReference>
<keyword evidence="5 7" id="KW-1133">Transmembrane helix</keyword>
<dbReference type="GO" id="GO:0005227">
    <property type="term" value="F:calcium-activated cation channel activity"/>
    <property type="evidence" value="ECO:0007669"/>
    <property type="project" value="InterPro"/>
</dbReference>
<evidence type="ECO:0000256" key="3">
    <source>
        <dbReference type="ARBA" id="ARBA00022448"/>
    </source>
</evidence>
<evidence type="ECO:0000313" key="12">
    <source>
        <dbReference type="EMBL" id="EGV63705.1"/>
    </source>
</evidence>
<reference evidence="13 14" key="1">
    <citation type="journal article" date="2011" name="Proc. Natl. Acad. Sci. U.S.A.">
        <title>Comparative genomics of xylose-fermenting fungi for enhanced biofuel production.</title>
        <authorList>
            <person name="Wohlbach D.J."/>
            <person name="Kuo A."/>
            <person name="Sato T.K."/>
            <person name="Potts K.M."/>
            <person name="Salamov A.A."/>
            <person name="LaButti K.M."/>
            <person name="Sun H."/>
            <person name="Clum A."/>
            <person name="Pangilinan J.L."/>
            <person name="Lindquist E.A."/>
            <person name="Lucas S."/>
            <person name="Lapidus A."/>
            <person name="Jin M."/>
            <person name="Gunawan C."/>
            <person name="Balan V."/>
            <person name="Dale B.E."/>
            <person name="Jeffries T.W."/>
            <person name="Zinkel R."/>
            <person name="Barry K.W."/>
            <person name="Grigoriev I.V."/>
            <person name="Gasch A.P."/>
        </authorList>
    </citation>
    <scope>NUCLEOTIDE SEQUENCE [LARGE SCALE GENOMIC DNA]</scope>
    <source>
        <strain evidence="13">ATCC 10573</strain>
        <strain evidence="14">ATCC 10573 / BCRC 21748 / CBS 615 / JCM 9827 / NBRC 10315 / NRRL Y-1498 / VKM Y-70</strain>
    </source>
</reference>
<feature type="domain" description="CSC1/OSCA1-like 7TM region" evidence="8">
    <location>
        <begin position="435"/>
        <end position="709"/>
    </location>
</feature>
<dbReference type="GO" id="GO:0005886">
    <property type="term" value="C:plasma membrane"/>
    <property type="evidence" value="ECO:0007669"/>
    <property type="project" value="TreeGrafter"/>
</dbReference>
<feature type="domain" description="CSC1/OSCA1-like N-terminal transmembrane" evidence="10">
    <location>
        <begin position="52"/>
        <end position="201"/>
    </location>
</feature>
<dbReference type="AlphaFoldDB" id="G3B6N7"/>
<evidence type="ECO:0000256" key="5">
    <source>
        <dbReference type="ARBA" id="ARBA00022989"/>
    </source>
</evidence>
<evidence type="ECO:0000256" key="7">
    <source>
        <dbReference type="SAM" id="Phobius"/>
    </source>
</evidence>
<dbReference type="Proteomes" id="UP000000707">
    <property type="component" value="Unassembled WGS sequence"/>
</dbReference>
<accession>G3B6N7</accession>
<feature type="domain" description="10TM putative phosphate transporter extracellular tail" evidence="9">
    <location>
        <begin position="775"/>
        <end position="813"/>
    </location>
</feature>
<feature type="transmembrane region" description="Helical" evidence="7">
    <location>
        <begin position="646"/>
        <end position="666"/>
    </location>
</feature>
<feature type="transmembrane region" description="Helical" evidence="7">
    <location>
        <begin position="436"/>
        <end position="459"/>
    </location>
</feature>
<dbReference type="HOGENOM" id="CLU_002458_1_0_1"/>
<feature type="transmembrane region" description="Helical" evidence="7">
    <location>
        <begin position="128"/>
        <end position="150"/>
    </location>
</feature>
<feature type="transmembrane region" description="Helical" evidence="7">
    <location>
        <begin position="723"/>
        <end position="743"/>
    </location>
</feature>
<evidence type="ECO:0000259" key="9">
    <source>
        <dbReference type="Pfam" id="PF12621"/>
    </source>
</evidence>
<dbReference type="InterPro" id="IPR032880">
    <property type="entry name" value="CSC1/OSCA1-like_N"/>
</dbReference>
<dbReference type="KEGG" id="cten:18248911"/>
<evidence type="ECO:0000259" key="8">
    <source>
        <dbReference type="Pfam" id="PF02714"/>
    </source>
</evidence>
<sequence length="844" mass="97434">MSTLIPIEDVNYKDLTYTYMGVFYSPKFQQFLNTTQTGLAHSSSGAELSLLTRSLCTSLSLCIIQLAMFCFFRNIFKSLYQPRSYFVPQDERVEPAESGFLNWVIPTLSTNIDYYLCLGLDTYFFVRYISMMLLFFLVVGALNIVVLVPINTSGSSSEFKASGLDRLSLSNISSSKVHLLNGHFIMSLMTIGFFHLMIVYEMESVIKIRKSYLSSKRHRSSVVSKILLITHIPTELLDIERLKSELSIIPGGVKNIWFLSDYKKINVSVREAKEAVYELEVGEIKFIKKYHKKVGNNRYKHYTVMRQLKPKFYPPISINTKLPFGNISLNINIPGLLRFFIFQKKVDQIDWSVERIKKAKKAIEKEKVLLASEQLKKFNTVFVQFNTQSGAYTAHQVLLSQSQGCMDKTVIEVHPRDVQWNNLTKENSATLLVQRYLVTLLCICLIMLYIIPVSFIGLISQVPLLTKLLPFLGWVYSLPEEVRNCFSSILPSLFLSILTSVMMITFRFLTYYKGKLTGAEIEIDLQRWYFSFLFIQQFLVVTISSSITVIFKQIVDQPTSIPVMLATNLPKAATFFYKFIAVRALSFCGNNFLRIDQLILRNTFYKLWDKTPRQKLVRETTLLPIKWGTTYPIYSVYAAIGLTYTIISPLISVFVVLILFLVLTYYKYSLRYIYSHINESETYGRLYPSALLHLYAGIYCLECCMIGVFFLSKDASGNFPMNSHGWIMSLILLMTVFGNTTLYNRYHRYFSYLPIINDREYPDDPLGTDLSSNYQMLYLHPNFKYEIPRVWLPSDDLEVAHTEARHLEDNEGIESIVIPGSTIKFGWRNRFSEIVVRQGPPDFK</sequence>
<evidence type="ECO:0000259" key="10">
    <source>
        <dbReference type="Pfam" id="PF13967"/>
    </source>
</evidence>
<evidence type="ECO:0000313" key="14">
    <source>
        <dbReference type="Proteomes" id="UP000000707"/>
    </source>
</evidence>
<evidence type="ECO:0000256" key="2">
    <source>
        <dbReference type="ARBA" id="ARBA00007779"/>
    </source>
</evidence>